<protein>
    <recommendedName>
        <fullName evidence="1">Chaperone protein Skp</fullName>
    </recommendedName>
</protein>
<evidence type="ECO:0000256" key="2">
    <source>
        <dbReference type="SAM" id="SignalP"/>
    </source>
</evidence>
<feature type="signal peptide" evidence="2">
    <location>
        <begin position="1"/>
        <end position="24"/>
    </location>
</feature>
<gene>
    <name evidence="3" type="ORF">J1786_02055</name>
</gene>
<proteinExistence type="predicted"/>
<keyword evidence="4" id="KW-1185">Reference proteome</keyword>
<dbReference type="SMART" id="SM00935">
    <property type="entry name" value="OmpH"/>
    <property type="match status" value="1"/>
</dbReference>
<dbReference type="EMBL" id="JAFMOU010000055">
    <property type="protein sequence ID" value="MBU9833619.1"/>
    <property type="molecule type" value="Genomic_DNA"/>
</dbReference>
<organism evidence="3 4">
    <name type="scientific">Rahnella perminowiae</name>
    <dbReference type="NCBI Taxonomy" id="2816244"/>
    <lineage>
        <taxon>Bacteria</taxon>
        <taxon>Pseudomonadati</taxon>
        <taxon>Pseudomonadota</taxon>
        <taxon>Gammaproteobacteria</taxon>
        <taxon>Enterobacterales</taxon>
        <taxon>Yersiniaceae</taxon>
        <taxon>Rahnella</taxon>
    </lineage>
</organism>
<sequence length="183" mass="20140">MNSVINRRFSKALALAILAGSLLSGCDSQTGGEKEVKFVNIQQVVDESGLATQQKTHLEAVYKSLQGTAKQAEELYKTMTPEKAAQVRQADAKALDAQWQVQLQAARQVVADQVKKSAEQYRVAHKIDVIFPVQTTVSYSKDLDISKELAAQLKNEKVTFAEMPKLMPKVAPQPTVKTPEAKK</sequence>
<dbReference type="SUPFAM" id="SSF111384">
    <property type="entry name" value="OmpH-like"/>
    <property type="match status" value="1"/>
</dbReference>
<dbReference type="RefSeq" id="WP_129954882.1">
    <property type="nucleotide sequence ID" value="NZ_JAFMOT010000153.1"/>
</dbReference>
<evidence type="ECO:0000313" key="4">
    <source>
        <dbReference type="Proteomes" id="UP000699865"/>
    </source>
</evidence>
<name>A0ABS6KVJ0_9GAMM</name>
<evidence type="ECO:0000313" key="3">
    <source>
        <dbReference type="EMBL" id="MBU9833619.1"/>
    </source>
</evidence>
<dbReference type="Proteomes" id="UP000699865">
    <property type="component" value="Unassembled WGS sequence"/>
</dbReference>
<evidence type="ECO:0000256" key="1">
    <source>
        <dbReference type="ARBA" id="ARBA00018026"/>
    </source>
</evidence>
<accession>A0ABS6KVJ0</accession>
<keyword evidence="2" id="KW-0732">Signal</keyword>
<feature type="chain" id="PRO_5045403636" description="Chaperone protein Skp" evidence="2">
    <location>
        <begin position="25"/>
        <end position="183"/>
    </location>
</feature>
<reference evidence="3 4" key="1">
    <citation type="submission" date="2021-03" db="EMBL/GenBank/DDBJ databases">
        <title>Five novel Rahnella species.</title>
        <authorList>
            <person name="Brady C."/>
            <person name="Asselin J."/>
            <person name="Beer S."/>
            <person name="Bruberg M.B."/>
            <person name="Crampton B."/>
            <person name="Venter S."/>
            <person name="Arnold D."/>
            <person name="Denman S."/>
        </authorList>
    </citation>
    <scope>NUCLEOTIDE SEQUENCE [LARGE SCALE GENOMIC DNA]</scope>
    <source>
        <strain evidence="3 4">L72c</strain>
    </source>
</reference>
<dbReference type="Gene3D" id="3.30.910.20">
    <property type="entry name" value="Skp domain"/>
    <property type="match status" value="1"/>
</dbReference>
<comment type="caution">
    <text evidence="3">The sequence shown here is derived from an EMBL/GenBank/DDBJ whole genome shotgun (WGS) entry which is preliminary data.</text>
</comment>
<dbReference type="InterPro" id="IPR005632">
    <property type="entry name" value="Chaperone_Skp"/>
</dbReference>
<dbReference type="PROSITE" id="PS51257">
    <property type="entry name" value="PROKAR_LIPOPROTEIN"/>
    <property type="match status" value="1"/>
</dbReference>
<dbReference type="InterPro" id="IPR024930">
    <property type="entry name" value="Skp_dom_sf"/>
</dbReference>